<reference evidence="8" key="1">
    <citation type="submission" date="2019-09" db="EMBL/GenBank/DDBJ databases">
        <title>Draft genome information of white flower Hibiscus syriacus.</title>
        <authorList>
            <person name="Kim Y.-M."/>
        </authorList>
    </citation>
    <scope>NUCLEOTIDE SEQUENCE [LARGE SCALE GENOMIC DNA]</scope>
    <source>
        <strain evidence="8">YM2019G1</strain>
    </source>
</reference>
<dbReference type="Gene3D" id="6.10.250.2430">
    <property type="match status" value="1"/>
</dbReference>
<evidence type="ECO:0000256" key="6">
    <source>
        <dbReference type="RuleBase" id="RU367155"/>
    </source>
</evidence>
<dbReference type="GO" id="GO:0003677">
    <property type="term" value="F:DNA binding"/>
    <property type="evidence" value="ECO:0007669"/>
    <property type="project" value="UniProtKB-KW"/>
</dbReference>
<feature type="region of interest" description="Disordered" evidence="7">
    <location>
        <begin position="1"/>
        <end position="24"/>
    </location>
</feature>
<dbReference type="PRINTS" id="PR00616">
    <property type="entry name" value="CCAATSUBUNTB"/>
</dbReference>
<protein>
    <recommendedName>
        <fullName evidence="6">Nuclear transcription factor Y subunit</fullName>
    </recommendedName>
</protein>
<keyword evidence="3 6" id="KW-0238">DNA-binding</keyword>
<comment type="subunit">
    <text evidence="6">Heterotrimer.</text>
</comment>
<comment type="similarity">
    <text evidence="6">Belongs to the NFYA/HAP2 subunit family.</text>
</comment>
<evidence type="ECO:0000313" key="9">
    <source>
        <dbReference type="Proteomes" id="UP000436088"/>
    </source>
</evidence>
<evidence type="ECO:0000313" key="8">
    <source>
        <dbReference type="EMBL" id="KAE8682925.1"/>
    </source>
</evidence>
<evidence type="ECO:0000256" key="1">
    <source>
        <dbReference type="ARBA" id="ARBA00004123"/>
    </source>
</evidence>
<accession>A0A6A2YV25</accession>
<organism evidence="8 9">
    <name type="scientific">Hibiscus syriacus</name>
    <name type="common">Rose of Sharon</name>
    <dbReference type="NCBI Taxonomy" id="106335"/>
    <lineage>
        <taxon>Eukaryota</taxon>
        <taxon>Viridiplantae</taxon>
        <taxon>Streptophyta</taxon>
        <taxon>Embryophyta</taxon>
        <taxon>Tracheophyta</taxon>
        <taxon>Spermatophyta</taxon>
        <taxon>Magnoliopsida</taxon>
        <taxon>eudicotyledons</taxon>
        <taxon>Gunneridae</taxon>
        <taxon>Pentapetalae</taxon>
        <taxon>rosids</taxon>
        <taxon>malvids</taxon>
        <taxon>Malvales</taxon>
        <taxon>Malvaceae</taxon>
        <taxon>Malvoideae</taxon>
        <taxon>Hibiscus</taxon>
    </lineage>
</organism>
<dbReference type="PANTHER" id="PTHR12632">
    <property type="entry name" value="TRANSCRIPTION FACTOR NF-Y ALPHA-RELATED"/>
    <property type="match status" value="1"/>
</dbReference>
<comment type="function">
    <text evidence="6">Component of the sequence-specific heterotrimeric transcription factor (NF-Y) which specifically recognizes a 5'-CCAAT-3' box motif found in the promoters of its target genes.</text>
</comment>
<dbReference type="InterPro" id="IPR001289">
    <property type="entry name" value="NFYA"/>
</dbReference>
<evidence type="ECO:0000256" key="2">
    <source>
        <dbReference type="ARBA" id="ARBA00023015"/>
    </source>
</evidence>
<evidence type="ECO:0000256" key="7">
    <source>
        <dbReference type="SAM" id="MobiDB-lite"/>
    </source>
</evidence>
<keyword evidence="5 6" id="KW-0539">Nucleus</keyword>
<dbReference type="Proteomes" id="UP000436088">
    <property type="component" value="Unassembled WGS sequence"/>
</dbReference>
<sequence length="255" mass="27639">MSIKGGTGSPFCSSESGQAQSCGKDFEGQSKPIFLINNQNTMFSPSNPNYNHSMAPAQYPYADMYFGGLFTPYGQPAIDVIAIQAQMGGGSALAQIPLPLDLAEDDPVYVNAKQYNGILRRRRHRSKLEAQNKLVKSRKSYLHESRHRHALNRVRGSSGRFLSKKKLIQPPDPTFNLSSHSISDASCLDRINSGSELESYSSVADCSGSSTSCSDISSISNNNSSFQLPKHGFTDISPGASSVCNGIRQYSSVVL</sequence>
<evidence type="ECO:0000256" key="5">
    <source>
        <dbReference type="ARBA" id="ARBA00023242"/>
    </source>
</evidence>
<comment type="subcellular location">
    <subcellularLocation>
        <location evidence="1 6">Nucleus</location>
    </subcellularLocation>
</comment>
<evidence type="ECO:0000256" key="4">
    <source>
        <dbReference type="ARBA" id="ARBA00023163"/>
    </source>
</evidence>
<keyword evidence="4 6" id="KW-0804">Transcription</keyword>
<feature type="compositionally biased region" description="Polar residues" evidence="7">
    <location>
        <begin position="10"/>
        <end position="21"/>
    </location>
</feature>
<evidence type="ECO:0000256" key="3">
    <source>
        <dbReference type="ARBA" id="ARBA00023125"/>
    </source>
</evidence>
<dbReference type="GO" id="GO:0005634">
    <property type="term" value="C:nucleus"/>
    <property type="evidence" value="ECO:0007669"/>
    <property type="project" value="UniProtKB-SubCell"/>
</dbReference>
<dbReference type="GO" id="GO:0003700">
    <property type="term" value="F:DNA-binding transcription factor activity"/>
    <property type="evidence" value="ECO:0007669"/>
    <property type="project" value="UniProtKB-UniRule"/>
</dbReference>
<name>A0A6A2YV25_HIBSY</name>
<dbReference type="SMART" id="SM00521">
    <property type="entry name" value="CBF"/>
    <property type="match status" value="1"/>
</dbReference>
<dbReference type="Pfam" id="PF02045">
    <property type="entry name" value="CBFB_NFYA"/>
    <property type="match status" value="1"/>
</dbReference>
<keyword evidence="9" id="KW-1185">Reference proteome</keyword>
<proteinExistence type="inferred from homology"/>
<dbReference type="EMBL" id="VEPZ02001277">
    <property type="protein sequence ID" value="KAE8682925.1"/>
    <property type="molecule type" value="Genomic_DNA"/>
</dbReference>
<dbReference type="AlphaFoldDB" id="A0A6A2YV25"/>
<dbReference type="PROSITE" id="PS51152">
    <property type="entry name" value="NFYA_HAP2_2"/>
    <property type="match status" value="1"/>
</dbReference>
<comment type="caution">
    <text evidence="8">The sequence shown here is derived from an EMBL/GenBank/DDBJ whole genome shotgun (WGS) entry which is preliminary data.</text>
</comment>
<gene>
    <name evidence="8" type="ORF">F3Y22_tig00111234pilonHSYRG00201</name>
</gene>
<keyword evidence="2 6" id="KW-0805">Transcription regulation</keyword>